<sequence>MAQRGQFLGQGDETGPEAAGARLRACKKPGAVEKASEQDDCLDLLTDAENELSQNNITHTLLHEPKKRLRCLLQQGHEIPVRLITLCGEVLDLHLHITTKEQWHPEGEGILSDLLRAQLGLAEDIKGAESTT</sequence>
<feature type="region of interest" description="Disordered" evidence="1">
    <location>
        <begin position="1"/>
        <end position="22"/>
    </location>
</feature>
<organism evidence="2 3">
    <name type="scientific">Apiospora rasikravindrae</name>
    <dbReference type="NCBI Taxonomy" id="990691"/>
    <lineage>
        <taxon>Eukaryota</taxon>
        <taxon>Fungi</taxon>
        <taxon>Dikarya</taxon>
        <taxon>Ascomycota</taxon>
        <taxon>Pezizomycotina</taxon>
        <taxon>Sordariomycetes</taxon>
        <taxon>Xylariomycetidae</taxon>
        <taxon>Amphisphaeriales</taxon>
        <taxon>Apiosporaceae</taxon>
        <taxon>Apiospora</taxon>
    </lineage>
</organism>
<evidence type="ECO:0000313" key="3">
    <source>
        <dbReference type="Proteomes" id="UP001444661"/>
    </source>
</evidence>
<gene>
    <name evidence="2" type="ORF">PG993_012351</name>
</gene>
<keyword evidence="3" id="KW-1185">Reference proteome</keyword>
<evidence type="ECO:0000313" key="2">
    <source>
        <dbReference type="EMBL" id="KAK8024285.1"/>
    </source>
</evidence>
<dbReference type="EMBL" id="JAQQWK010000011">
    <property type="protein sequence ID" value="KAK8024285.1"/>
    <property type="molecule type" value="Genomic_DNA"/>
</dbReference>
<accession>A0ABR1S262</accession>
<proteinExistence type="predicted"/>
<protein>
    <submittedName>
        <fullName evidence="2">Uncharacterized protein</fullName>
    </submittedName>
</protein>
<dbReference type="Proteomes" id="UP001444661">
    <property type="component" value="Unassembled WGS sequence"/>
</dbReference>
<comment type="caution">
    <text evidence="2">The sequence shown here is derived from an EMBL/GenBank/DDBJ whole genome shotgun (WGS) entry which is preliminary data.</text>
</comment>
<reference evidence="2 3" key="1">
    <citation type="submission" date="2023-01" db="EMBL/GenBank/DDBJ databases">
        <title>Analysis of 21 Apiospora genomes using comparative genomics revels a genus with tremendous synthesis potential of carbohydrate active enzymes and secondary metabolites.</title>
        <authorList>
            <person name="Sorensen T."/>
        </authorList>
    </citation>
    <scope>NUCLEOTIDE SEQUENCE [LARGE SCALE GENOMIC DNA]</scope>
    <source>
        <strain evidence="2 3">CBS 33761</strain>
    </source>
</reference>
<evidence type="ECO:0000256" key="1">
    <source>
        <dbReference type="SAM" id="MobiDB-lite"/>
    </source>
</evidence>
<name>A0ABR1S262_9PEZI</name>